<dbReference type="RefSeq" id="WP_189988252.1">
    <property type="nucleotide sequence ID" value="NZ_BMZS01000003.1"/>
</dbReference>
<dbReference type="EMBL" id="BMZS01000003">
    <property type="protein sequence ID" value="GHD45742.1"/>
    <property type="molecule type" value="Genomic_DNA"/>
</dbReference>
<dbReference type="InterPro" id="IPR045442">
    <property type="entry name" value="DUF6505"/>
</dbReference>
<reference evidence="1" key="1">
    <citation type="journal article" date="2014" name="Int. J. Syst. Evol. Microbiol.">
        <title>Complete genome sequence of Corynebacterium casei LMG S-19264T (=DSM 44701T), isolated from a smear-ripened cheese.</title>
        <authorList>
            <consortium name="US DOE Joint Genome Institute (JGI-PGF)"/>
            <person name="Walter F."/>
            <person name="Albersmeier A."/>
            <person name="Kalinowski J."/>
            <person name="Ruckert C."/>
        </authorList>
    </citation>
    <scope>NUCLEOTIDE SEQUENCE</scope>
    <source>
        <strain evidence="1">KCTC 42651</strain>
    </source>
</reference>
<gene>
    <name evidence="1" type="ORF">GCM10017083_14140</name>
</gene>
<dbReference type="AlphaFoldDB" id="A0A919CNU8"/>
<organism evidence="1 2">
    <name type="scientific">Thalassobaculum fulvum</name>
    <dbReference type="NCBI Taxonomy" id="1633335"/>
    <lineage>
        <taxon>Bacteria</taxon>
        <taxon>Pseudomonadati</taxon>
        <taxon>Pseudomonadota</taxon>
        <taxon>Alphaproteobacteria</taxon>
        <taxon>Rhodospirillales</taxon>
        <taxon>Thalassobaculaceae</taxon>
        <taxon>Thalassobaculum</taxon>
    </lineage>
</organism>
<evidence type="ECO:0000313" key="2">
    <source>
        <dbReference type="Proteomes" id="UP000630353"/>
    </source>
</evidence>
<reference evidence="1" key="2">
    <citation type="submission" date="2020-09" db="EMBL/GenBank/DDBJ databases">
        <authorList>
            <person name="Sun Q."/>
            <person name="Kim S."/>
        </authorList>
    </citation>
    <scope>NUCLEOTIDE SEQUENCE</scope>
    <source>
        <strain evidence="1">KCTC 42651</strain>
    </source>
</reference>
<sequence length="163" mass="17851">MKLLRVVRFDDSDTRVFERAAEDGEWAVPGGFEFARDTADTLVGKRRQAFANGFLGLAGFGRSTFVAVASADETTRRRLTEALADHFVDRYGAPDRAAALPVAEEEIAFAAELCAEYEPGTTLAVIRELGPEGVREGFRRVAAAEPGAVQSIWSMFDEDGKFR</sequence>
<proteinExistence type="predicted"/>
<evidence type="ECO:0000313" key="1">
    <source>
        <dbReference type="EMBL" id="GHD45742.1"/>
    </source>
</evidence>
<dbReference type="Proteomes" id="UP000630353">
    <property type="component" value="Unassembled WGS sequence"/>
</dbReference>
<keyword evidence="2" id="KW-1185">Reference proteome</keyword>
<name>A0A919CNU8_9PROT</name>
<protein>
    <submittedName>
        <fullName evidence="1">Uncharacterized protein</fullName>
    </submittedName>
</protein>
<comment type="caution">
    <text evidence="1">The sequence shown here is derived from an EMBL/GenBank/DDBJ whole genome shotgun (WGS) entry which is preliminary data.</text>
</comment>
<dbReference type="Pfam" id="PF20115">
    <property type="entry name" value="DUF6505"/>
    <property type="match status" value="1"/>
</dbReference>
<accession>A0A919CNU8</accession>